<dbReference type="PANTHER" id="PTHR23427:SF2">
    <property type="entry name" value="SURFEIT LOCUS PROTEIN 1"/>
    <property type="match status" value="1"/>
</dbReference>
<keyword evidence="3 6" id="KW-0812">Transmembrane</keyword>
<name>A0ABQ4CI02_9ACTN</name>
<dbReference type="InterPro" id="IPR002994">
    <property type="entry name" value="Surf1/Shy1"/>
</dbReference>
<evidence type="ECO:0000256" key="5">
    <source>
        <dbReference type="ARBA" id="ARBA00023136"/>
    </source>
</evidence>
<keyword evidence="4 6" id="KW-1133">Transmembrane helix</keyword>
<feature type="transmembrane region" description="Helical" evidence="6">
    <location>
        <begin position="227"/>
        <end position="244"/>
    </location>
</feature>
<keyword evidence="6" id="KW-1003">Cell membrane</keyword>
<evidence type="ECO:0000256" key="3">
    <source>
        <dbReference type="ARBA" id="ARBA00022692"/>
    </source>
</evidence>
<comment type="caution">
    <text evidence="6">Lacks conserved residue(s) required for the propagation of feature annotation.</text>
</comment>
<evidence type="ECO:0000256" key="6">
    <source>
        <dbReference type="RuleBase" id="RU363076"/>
    </source>
</evidence>
<sequence>MYRFLLTPRWLGFLALALVAATVCVLLGNWQHGRYELRKDVNHRIDVTGTATPLPLDSVVTPGGSVGTPGPGPQRTAEWTRVTASGRYDPANVVLVRGRTVDSKVGFEIVTPLRLSDGSAVLVDLGWVPAAPGGGAYTQPTVPPIPTGQVTVTGAVKLSESRGTGIDRAEGKLETRRVSVPRIAAELPYPLRGAFVQLDTQVPAADAGFSPVPPNYENDWLNLGYTVQWWLFGVMALFAFAWAARREARGKPRAAGTAPPQERELASSA</sequence>
<dbReference type="Pfam" id="PF02104">
    <property type="entry name" value="SURF1"/>
    <property type="match status" value="1"/>
</dbReference>
<keyword evidence="5 6" id="KW-0472">Membrane</keyword>
<dbReference type="PROSITE" id="PS50895">
    <property type="entry name" value="SURF1"/>
    <property type="match status" value="1"/>
</dbReference>
<evidence type="ECO:0000313" key="8">
    <source>
        <dbReference type="EMBL" id="GIF70919.1"/>
    </source>
</evidence>
<evidence type="ECO:0000256" key="4">
    <source>
        <dbReference type="ARBA" id="ARBA00022989"/>
    </source>
</evidence>
<dbReference type="Proteomes" id="UP000604117">
    <property type="component" value="Unassembled WGS sequence"/>
</dbReference>
<keyword evidence="9" id="KW-1185">Reference proteome</keyword>
<dbReference type="RefSeq" id="WP_203710406.1">
    <property type="nucleotide sequence ID" value="NZ_BONE01000002.1"/>
</dbReference>
<evidence type="ECO:0000256" key="7">
    <source>
        <dbReference type="SAM" id="MobiDB-lite"/>
    </source>
</evidence>
<dbReference type="CDD" id="cd06662">
    <property type="entry name" value="SURF1"/>
    <property type="match status" value="1"/>
</dbReference>
<organism evidence="8 9">
    <name type="scientific">Asanoa siamensis</name>
    <dbReference type="NCBI Taxonomy" id="926357"/>
    <lineage>
        <taxon>Bacteria</taxon>
        <taxon>Bacillati</taxon>
        <taxon>Actinomycetota</taxon>
        <taxon>Actinomycetes</taxon>
        <taxon>Micromonosporales</taxon>
        <taxon>Micromonosporaceae</taxon>
        <taxon>Asanoa</taxon>
    </lineage>
</organism>
<evidence type="ECO:0000313" key="9">
    <source>
        <dbReference type="Proteomes" id="UP000604117"/>
    </source>
</evidence>
<comment type="caution">
    <text evidence="8">The sequence shown here is derived from an EMBL/GenBank/DDBJ whole genome shotgun (WGS) entry which is preliminary data.</text>
</comment>
<evidence type="ECO:0000256" key="2">
    <source>
        <dbReference type="ARBA" id="ARBA00007165"/>
    </source>
</evidence>
<dbReference type="EMBL" id="BONE01000002">
    <property type="protein sequence ID" value="GIF70919.1"/>
    <property type="molecule type" value="Genomic_DNA"/>
</dbReference>
<feature type="region of interest" description="Disordered" evidence="7">
    <location>
        <begin position="250"/>
        <end position="269"/>
    </location>
</feature>
<accession>A0ABQ4CI02</accession>
<protein>
    <recommendedName>
        <fullName evidence="6">SURF1-like protein</fullName>
    </recommendedName>
</protein>
<evidence type="ECO:0000256" key="1">
    <source>
        <dbReference type="ARBA" id="ARBA00004370"/>
    </source>
</evidence>
<proteinExistence type="inferred from homology"/>
<gene>
    <name evidence="8" type="ORF">Asi02nite_04370</name>
</gene>
<comment type="similarity">
    <text evidence="2 6">Belongs to the SURF1 family.</text>
</comment>
<dbReference type="InterPro" id="IPR045214">
    <property type="entry name" value="Surf1/Surf4"/>
</dbReference>
<dbReference type="PANTHER" id="PTHR23427">
    <property type="entry name" value="SURFEIT LOCUS PROTEIN"/>
    <property type="match status" value="1"/>
</dbReference>
<reference evidence="8 9" key="1">
    <citation type="submission" date="2021-01" db="EMBL/GenBank/DDBJ databases">
        <title>Whole genome shotgun sequence of Asanoa siamensis NBRC 107932.</title>
        <authorList>
            <person name="Komaki H."/>
            <person name="Tamura T."/>
        </authorList>
    </citation>
    <scope>NUCLEOTIDE SEQUENCE [LARGE SCALE GENOMIC DNA]</scope>
    <source>
        <strain evidence="8 9">NBRC 107932</strain>
    </source>
</reference>
<comment type="subcellular location">
    <subcellularLocation>
        <location evidence="6">Cell membrane</location>
        <topology evidence="6">Multi-pass membrane protein</topology>
    </subcellularLocation>
    <subcellularLocation>
        <location evidence="1">Membrane</location>
    </subcellularLocation>
</comment>